<reference evidence="2" key="1">
    <citation type="journal article" date="2019" name="Int. J. Syst. Evol. Microbiol.">
        <title>The Global Catalogue of Microorganisms (GCM) 10K type strain sequencing project: providing services to taxonomists for standard genome sequencing and annotation.</title>
        <authorList>
            <consortium name="The Broad Institute Genomics Platform"/>
            <consortium name="The Broad Institute Genome Sequencing Center for Infectious Disease"/>
            <person name="Wu L."/>
            <person name="Ma J."/>
        </authorList>
    </citation>
    <scope>NUCLEOTIDE SEQUENCE [LARGE SCALE GENOMIC DNA]</scope>
    <source>
        <strain evidence="2">CGMCC 4.7349</strain>
    </source>
</reference>
<protein>
    <submittedName>
        <fullName evidence="1">Uncharacterized protein</fullName>
    </submittedName>
</protein>
<dbReference type="Proteomes" id="UP000656881">
    <property type="component" value="Unassembled WGS sequence"/>
</dbReference>
<gene>
    <name evidence="1" type="ORF">GCM10012286_83630</name>
</gene>
<accession>A0ABQ2MYA9</accession>
<comment type="caution">
    <text evidence="1">The sequence shown here is derived from an EMBL/GenBank/DDBJ whole genome shotgun (WGS) entry which is preliminary data.</text>
</comment>
<evidence type="ECO:0000313" key="1">
    <source>
        <dbReference type="EMBL" id="GGO60229.1"/>
    </source>
</evidence>
<evidence type="ECO:0000313" key="2">
    <source>
        <dbReference type="Proteomes" id="UP000656881"/>
    </source>
</evidence>
<proteinExistence type="predicted"/>
<name>A0ABQ2MYA9_9ACTN</name>
<sequence length="72" mass="7878">MIGFRPMSAPGTPEARIRARAPAMLRPWVTVRDLSSGIVARSSRVMLRGMFRAGVTKVERTPGIQDPDRVSG</sequence>
<organism evidence="1 2">
    <name type="scientific">Streptomyces lasiicapitis</name>
    <dbReference type="NCBI Taxonomy" id="1923961"/>
    <lineage>
        <taxon>Bacteria</taxon>
        <taxon>Bacillati</taxon>
        <taxon>Actinomycetota</taxon>
        <taxon>Actinomycetes</taxon>
        <taxon>Kitasatosporales</taxon>
        <taxon>Streptomycetaceae</taxon>
        <taxon>Streptomyces</taxon>
    </lineage>
</organism>
<dbReference type="EMBL" id="BMNG01000035">
    <property type="protein sequence ID" value="GGO60229.1"/>
    <property type="molecule type" value="Genomic_DNA"/>
</dbReference>
<keyword evidence="2" id="KW-1185">Reference proteome</keyword>